<dbReference type="RefSeq" id="WP_207252762.1">
    <property type="nucleotide sequence ID" value="NZ_JAFMPM010000008.1"/>
</dbReference>
<proteinExistence type="predicted"/>
<dbReference type="AlphaFoldDB" id="A0A8B0SJ88"/>
<dbReference type="PANTHER" id="PTHR35812:SF1">
    <property type="entry name" value="LIPOPROTEIN"/>
    <property type="match status" value="1"/>
</dbReference>
<name>A0A8B0SJ88_9GAMM</name>
<gene>
    <name evidence="4" type="ORF">J1836_014715</name>
    <name evidence="3" type="ORF">J1836_19325</name>
</gene>
<evidence type="ECO:0000256" key="1">
    <source>
        <dbReference type="SAM" id="SignalP"/>
    </source>
</evidence>
<dbReference type="PANTHER" id="PTHR35812">
    <property type="entry name" value="LIPOPROTEIN"/>
    <property type="match status" value="1"/>
</dbReference>
<evidence type="ECO:0000313" key="3">
    <source>
        <dbReference type="EMBL" id="MBO0615051.1"/>
    </source>
</evidence>
<organism evidence="4">
    <name type="scientific">Thiothrix fructosivorans</name>
    <dbReference type="NCBI Taxonomy" id="111770"/>
    <lineage>
        <taxon>Bacteria</taxon>
        <taxon>Pseudomonadati</taxon>
        <taxon>Pseudomonadota</taxon>
        <taxon>Gammaproteobacteria</taxon>
        <taxon>Thiotrichales</taxon>
        <taxon>Thiotrichaceae</taxon>
        <taxon>Thiothrix</taxon>
    </lineage>
</organism>
<feature type="signal peptide" evidence="1">
    <location>
        <begin position="1"/>
        <end position="22"/>
    </location>
</feature>
<accession>A0A8B0SJ88</accession>
<reference evidence="3 5" key="1">
    <citation type="submission" date="2021-03" db="EMBL/GenBank/DDBJ databases">
        <title>Draft genome and methylome analysis of Thiotrix fructosivoruns ATCC 49748.</title>
        <authorList>
            <person name="Fomenkov A."/>
            <person name="Grabovich M.Y."/>
            <person name="Roberts R.J."/>
        </authorList>
    </citation>
    <scope>NUCLEOTIDE SEQUENCE [LARGE SCALE GENOMIC DNA]</scope>
    <source>
        <strain evidence="3 5">ATCC 49748</strain>
    </source>
</reference>
<dbReference type="EMBL" id="CP072748">
    <property type="protein sequence ID" value="QTX09847.1"/>
    <property type="molecule type" value="Genomic_DNA"/>
</dbReference>
<protein>
    <submittedName>
        <fullName evidence="4">DUF1566 domain-containing protein</fullName>
    </submittedName>
</protein>
<dbReference type="Proteomes" id="UP000664466">
    <property type="component" value="Unassembled WGS sequence"/>
</dbReference>
<dbReference type="InterPro" id="IPR011460">
    <property type="entry name" value="Lcl_C"/>
</dbReference>
<dbReference type="Pfam" id="PF07603">
    <property type="entry name" value="Lcl_C"/>
    <property type="match status" value="1"/>
</dbReference>
<evidence type="ECO:0000313" key="5">
    <source>
        <dbReference type="Proteomes" id="UP000664466"/>
    </source>
</evidence>
<feature type="chain" id="PRO_5032488474" evidence="1">
    <location>
        <begin position="23"/>
        <end position="201"/>
    </location>
</feature>
<keyword evidence="5" id="KW-1185">Reference proteome</keyword>
<evidence type="ECO:0000259" key="2">
    <source>
        <dbReference type="Pfam" id="PF07603"/>
    </source>
</evidence>
<keyword evidence="1" id="KW-0732">Signal</keyword>
<feature type="domain" description="Lcl C-terminal" evidence="2">
    <location>
        <begin position="45"/>
        <end position="198"/>
    </location>
</feature>
<dbReference type="EMBL" id="JAFMPM010000008">
    <property type="protein sequence ID" value="MBO0615051.1"/>
    <property type="molecule type" value="Genomic_DNA"/>
</dbReference>
<evidence type="ECO:0000313" key="4">
    <source>
        <dbReference type="EMBL" id="QTX09847.1"/>
    </source>
</evidence>
<sequence>MNRQYLSKFFVAGLLMCGVADAQTCSNFNIMETTPTSDFTFHIDGTVTHNTTGLVWKRCLEGEVFSDNATPDNFLDDKCTGAAATMNWQVAMDQAKLANDSNFGGHCDWRVPNLKELKSTVEYCKGLRNSSGLVAANKVVFPSLVGFPVLWSSSPAISDNVVVTPDFPANSAAWAVYFNLGDAGRFLRKTNLATRLVRSGE</sequence>
<reference evidence="4" key="2">
    <citation type="submission" date="2021-04" db="EMBL/GenBank/DDBJ databases">
        <title>Complete Genome and methylome analysis of Thiothrix fructosivorans ATCC 49748.</title>
        <authorList>
            <person name="Fomenkov A."/>
            <person name="Sun L."/>
            <person name="Vincze T."/>
            <person name="Grabovich M.Y."/>
            <person name="Roberts R.J."/>
        </authorList>
    </citation>
    <scope>NUCLEOTIDE SEQUENCE</scope>
    <source>
        <strain evidence="4">ATCC 49748</strain>
    </source>
</reference>